<dbReference type="AlphaFoldDB" id="Q6ILJ4"/>
<feature type="region of interest" description="Disordered" evidence="1">
    <location>
        <begin position="1"/>
        <end position="38"/>
    </location>
</feature>
<gene>
    <name evidence="2" type="ORF">HDC09356</name>
</gene>
<accession>Q6ILJ4</accession>
<reference evidence="2" key="1">
    <citation type="journal article" date="2003" name="Genome Biol.">
        <title>An integrated gene annotation and transcriptional profiling approach towards the full gene content of the Drosophila genome.</title>
        <authorList>
            <person name="Hild M."/>
            <person name="Beckmann B."/>
            <person name="Haas S.A."/>
            <person name="Koch B."/>
            <person name="Solovyev V."/>
            <person name="Busold C."/>
            <person name="Fellenberg K."/>
            <person name="Boutros M."/>
            <person name="Vingron M."/>
            <person name="Sauer F."/>
            <person name="Hoheisel J.D."/>
            <person name="Paro R."/>
        </authorList>
    </citation>
    <scope>NUCLEOTIDE SEQUENCE</scope>
</reference>
<sequence>MLAQAQERRGKVEVEKRKSGYRPPAGQGSGCGARAKGRGETDTCERLNWSKALALKRRIRNLVMGNHADNAAHPLNAKYWPAPLSGKAAQQMRGHAACGCCLLLLLPDFWPSAQALAKSARITVEQAAQLAALQRFGHAQLILRAATAYGLYYVPSHPSTHNPAGYAAAACHCC</sequence>
<evidence type="ECO:0000256" key="1">
    <source>
        <dbReference type="SAM" id="MobiDB-lite"/>
    </source>
</evidence>
<dbReference type="EMBL" id="BK002022">
    <property type="protein sequence ID" value="DAA02867.1"/>
    <property type="molecule type" value="Genomic_DNA"/>
</dbReference>
<organism evidence="2">
    <name type="scientific">Drosophila melanogaster</name>
    <name type="common">Fruit fly</name>
    <dbReference type="NCBI Taxonomy" id="7227"/>
    <lineage>
        <taxon>Eukaryota</taxon>
        <taxon>Metazoa</taxon>
        <taxon>Ecdysozoa</taxon>
        <taxon>Arthropoda</taxon>
        <taxon>Hexapoda</taxon>
        <taxon>Insecta</taxon>
        <taxon>Pterygota</taxon>
        <taxon>Neoptera</taxon>
        <taxon>Endopterygota</taxon>
        <taxon>Diptera</taxon>
        <taxon>Brachycera</taxon>
        <taxon>Muscomorpha</taxon>
        <taxon>Ephydroidea</taxon>
        <taxon>Drosophilidae</taxon>
        <taxon>Drosophila</taxon>
        <taxon>Sophophora</taxon>
    </lineage>
</organism>
<proteinExistence type="predicted"/>
<evidence type="ECO:0000313" key="2">
    <source>
        <dbReference type="EMBL" id="DAA02867.1"/>
    </source>
</evidence>
<feature type="compositionally biased region" description="Basic and acidic residues" evidence="1">
    <location>
        <begin position="1"/>
        <end position="18"/>
    </location>
</feature>
<protein>
    <submittedName>
        <fullName evidence="2">HDC09356</fullName>
    </submittedName>
</protein>
<name>Q6ILJ4_DROME</name>